<dbReference type="Proteomes" id="UP000309997">
    <property type="component" value="Unassembled WGS sequence"/>
</dbReference>
<accession>A0ACC4CWH8</accession>
<protein>
    <submittedName>
        <fullName evidence="1">Uncharacterized protein</fullName>
    </submittedName>
</protein>
<proteinExistence type="predicted"/>
<keyword evidence="2" id="KW-1185">Reference proteome</keyword>
<organism evidence="1 2">
    <name type="scientific">Populus alba</name>
    <name type="common">White poplar</name>
    <dbReference type="NCBI Taxonomy" id="43335"/>
    <lineage>
        <taxon>Eukaryota</taxon>
        <taxon>Viridiplantae</taxon>
        <taxon>Streptophyta</taxon>
        <taxon>Embryophyta</taxon>
        <taxon>Tracheophyta</taxon>
        <taxon>Spermatophyta</taxon>
        <taxon>Magnoliopsida</taxon>
        <taxon>eudicotyledons</taxon>
        <taxon>Gunneridae</taxon>
        <taxon>Pentapetalae</taxon>
        <taxon>rosids</taxon>
        <taxon>fabids</taxon>
        <taxon>Malpighiales</taxon>
        <taxon>Salicaceae</taxon>
        <taxon>Saliceae</taxon>
        <taxon>Populus</taxon>
    </lineage>
</organism>
<dbReference type="EMBL" id="RCHU02000001">
    <property type="protein sequence ID" value="KAL3609647.1"/>
    <property type="molecule type" value="Genomic_DNA"/>
</dbReference>
<comment type="caution">
    <text evidence="1">The sequence shown here is derived from an EMBL/GenBank/DDBJ whole genome shotgun (WGS) entry which is preliminary data.</text>
</comment>
<reference evidence="1 2" key="1">
    <citation type="journal article" date="2024" name="Plant Biotechnol. J.">
        <title>Genome and CRISPR/Cas9 system of a widespread forest tree (Populus alba) in the world.</title>
        <authorList>
            <person name="Liu Y.J."/>
            <person name="Jiang P.F."/>
            <person name="Han X.M."/>
            <person name="Li X.Y."/>
            <person name="Wang H.M."/>
            <person name="Wang Y.J."/>
            <person name="Wang X.X."/>
            <person name="Zeng Q.Y."/>
        </authorList>
    </citation>
    <scope>NUCLEOTIDE SEQUENCE [LARGE SCALE GENOMIC DNA]</scope>
    <source>
        <strain evidence="2">cv. PAL-ZL1</strain>
    </source>
</reference>
<evidence type="ECO:0000313" key="1">
    <source>
        <dbReference type="EMBL" id="KAL3609647.1"/>
    </source>
</evidence>
<sequence length="81" mass="8908">MTTKSKPVKVPPSEAAFHLSLTLFLKLRSAISLASSEQLIRLSLNWKHVCDSAECLTTNFSHGTHNYILVCPAALSGVNRR</sequence>
<name>A0ACC4CWH8_POPAL</name>
<gene>
    <name evidence="1" type="ORF">D5086_000667</name>
</gene>
<evidence type="ECO:0000313" key="2">
    <source>
        <dbReference type="Proteomes" id="UP000309997"/>
    </source>
</evidence>